<gene>
    <name evidence="6" type="ORF">GOQ27_08725</name>
</gene>
<dbReference type="GO" id="GO:0000160">
    <property type="term" value="P:phosphorelay signal transduction system"/>
    <property type="evidence" value="ECO:0007669"/>
    <property type="project" value="InterPro"/>
</dbReference>
<dbReference type="GO" id="GO:0006355">
    <property type="term" value="P:regulation of DNA-templated transcription"/>
    <property type="evidence" value="ECO:0007669"/>
    <property type="project" value="InterPro"/>
</dbReference>
<dbReference type="Gene3D" id="3.40.50.2300">
    <property type="match status" value="1"/>
</dbReference>
<dbReference type="InterPro" id="IPR051015">
    <property type="entry name" value="EvgA-like"/>
</dbReference>
<protein>
    <submittedName>
        <fullName evidence="6">Response regulator transcription factor</fullName>
    </submittedName>
</protein>
<dbReference type="PRINTS" id="PR00038">
    <property type="entry name" value="HTHLUXR"/>
</dbReference>
<reference evidence="6" key="1">
    <citation type="submission" date="2019-12" db="EMBL/GenBank/DDBJ databases">
        <title>Clostridiaceae gen. nov. sp. nov., isolated from sediment in Xinjiang, China.</title>
        <authorList>
            <person name="Zhang R."/>
        </authorList>
    </citation>
    <scope>NUCLEOTIDE SEQUENCE</scope>
    <source>
        <strain evidence="6">D2Q-11</strain>
    </source>
</reference>
<dbReference type="PROSITE" id="PS00622">
    <property type="entry name" value="HTH_LUXR_1"/>
    <property type="match status" value="1"/>
</dbReference>
<accession>A0A942UV22</accession>
<dbReference type="SMART" id="SM00448">
    <property type="entry name" value="REC"/>
    <property type="match status" value="1"/>
</dbReference>
<keyword evidence="7" id="KW-1185">Reference proteome</keyword>
<name>A0A942UV22_9FIRM</name>
<dbReference type="PROSITE" id="PS50110">
    <property type="entry name" value="RESPONSE_REGULATORY"/>
    <property type="match status" value="1"/>
</dbReference>
<feature type="domain" description="Response regulatory" evidence="5">
    <location>
        <begin position="2"/>
        <end position="118"/>
    </location>
</feature>
<organism evidence="6 7">
    <name type="scientific">Anaeromonas frigoriresistens</name>
    <dbReference type="NCBI Taxonomy" id="2683708"/>
    <lineage>
        <taxon>Bacteria</taxon>
        <taxon>Bacillati</taxon>
        <taxon>Bacillota</taxon>
        <taxon>Tissierellia</taxon>
        <taxon>Tissierellales</taxon>
        <taxon>Thermohalobacteraceae</taxon>
        <taxon>Anaeromonas</taxon>
    </lineage>
</organism>
<feature type="domain" description="HTH luxR-type" evidence="4">
    <location>
        <begin position="137"/>
        <end position="202"/>
    </location>
</feature>
<dbReference type="GO" id="GO:0003677">
    <property type="term" value="F:DNA binding"/>
    <property type="evidence" value="ECO:0007669"/>
    <property type="project" value="UniProtKB-KW"/>
</dbReference>
<proteinExistence type="predicted"/>
<dbReference type="InterPro" id="IPR011006">
    <property type="entry name" value="CheY-like_superfamily"/>
</dbReference>
<dbReference type="Pfam" id="PF00072">
    <property type="entry name" value="Response_reg"/>
    <property type="match status" value="1"/>
</dbReference>
<sequence>MRVLVVDDHPLVRKGISATLSFEDKIEKVKEASNIDEAINILTTENMEITIIDLNLGRENGLEIVKKAKTKGIKTKFIVLTSSSKIEDFNRAQSLNVDGYILKEAFAEDIIYGIHTVARGKKFFDPEVIKYQMGNQHNKELDGLTPREKDVLEELGKGLSNIEIAHHLFISESTVKKHVSNILSKLRLSHRTEAALYVNNTLNFGH</sequence>
<evidence type="ECO:0000256" key="2">
    <source>
        <dbReference type="ARBA" id="ARBA00023125"/>
    </source>
</evidence>
<feature type="modified residue" description="4-aspartylphosphate" evidence="3">
    <location>
        <position position="53"/>
    </location>
</feature>
<dbReference type="AlphaFoldDB" id="A0A942UV22"/>
<evidence type="ECO:0000313" key="6">
    <source>
        <dbReference type="EMBL" id="MBS4538545.1"/>
    </source>
</evidence>
<evidence type="ECO:0000256" key="3">
    <source>
        <dbReference type="PROSITE-ProRule" id="PRU00169"/>
    </source>
</evidence>
<dbReference type="SMART" id="SM00421">
    <property type="entry name" value="HTH_LUXR"/>
    <property type="match status" value="1"/>
</dbReference>
<dbReference type="CDD" id="cd06170">
    <property type="entry name" value="LuxR_C_like"/>
    <property type="match status" value="1"/>
</dbReference>
<dbReference type="PANTHER" id="PTHR45566">
    <property type="entry name" value="HTH-TYPE TRANSCRIPTIONAL REGULATOR YHJB-RELATED"/>
    <property type="match status" value="1"/>
</dbReference>
<dbReference type="PANTHER" id="PTHR45566:SF2">
    <property type="entry name" value="NARL SUBFAMILY"/>
    <property type="match status" value="1"/>
</dbReference>
<dbReference type="EMBL" id="WSFT01000036">
    <property type="protein sequence ID" value="MBS4538545.1"/>
    <property type="molecule type" value="Genomic_DNA"/>
</dbReference>
<dbReference type="InterPro" id="IPR000792">
    <property type="entry name" value="Tscrpt_reg_LuxR_C"/>
</dbReference>
<evidence type="ECO:0000259" key="4">
    <source>
        <dbReference type="PROSITE" id="PS50043"/>
    </source>
</evidence>
<dbReference type="RefSeq" id="WP_203366470.1">
    <property type="nucleotide sequence ID" value="NZ_WSFT01000036.1"/>
</dbReference>
<dbReference type="Proteomes" id="UP000724672">
    <property type="component" value="Unassembled WGS sequence"/>
</dbReference>
<keyword evidence="1 3" id="KW-0597">Phosphoprotein</keyword>
<dbReference type="PROSITE" id="PS50043">
    <property type="entry name" value="HTH_LUXR_2"/>
    <property type="match status" value="1"/>
</dbReference>
<evidence type="ECO:0000256" key="1">
    <source>
        <dbReference type="ARBA" id="ARBA00022553"/>
    </source>
</evidence>
<dbReference type="SUPFAM" id="SSF46894">
    <property type="entry name" value="C-terminal effector domain of the bipartite response regulators"/>
    <property type="match status" value="1"/>
</dbReference>
<dbReference type="InterPro" id="IPR058245">
    <property type="entry name" value="NreC/VraR/RcsB-like_REC"/>
</dbReference>
<keyword evidence="2" id="KW-0238">DNA-binding</keyword>
<evidence type="ECO:0000259" key="5">
    <source>
        <dbReference type="PROSITE" id="PS50110"/>
    </source>
</evidence>
<dbReference type="CDD" id="cd17535">
    <property type="entry name" value="REC_NarL-like"/>
    <property type="match status" value="1"/>
</dbReference>
<dbReference type="InterPro" id="IPR016032">
    <property type="entry name" value="Sig_transdc_resp-reg_C-effctor"/>
</dbReference>
<dbReference type="SUPFAM" id="SSF52172">
    <property type="entry name" value="CheY-like"/>
    <property type="match status" value="1"/>
</dbReference>
<dbReference type="InterPro" id="IPR001789">
    <property type="entry name" value="Sig_transdc_resp-reg_receiver"/>
</dbReference>
<evidence type="ECO:0000313" key="7">
    <source>
        <dbReference type="Proteomes" id="UP000724672"/>
    </source>
</evidence>
<dbReference type="Pfam" id="PF00196">
    <property type="entry name" value="GerE"/>
    <property type="match status" value="1"/>
</dbReference>
<comment type="caution">
    <text evidence="6">The sequence shown here is derived from an EMBL/GenBank/DDBJ whole genome shotgun (WGS) entry which is preliminary data.</text>
</comment>